<dbReference type="PANTHER" id="PTHR10177">
    <property type="entry name" value="CYCLINS"/>
    <property type="match status" value="1"/>
</dbReference>
<dbReference type="PROSITE" id="PS00292">
    <property type="entry name" value="CYCLINS"/>
    <property type="match status" value="1"/>
</dbReference>
<dbReference type="AlphaFoldDB" id="A0A1U8QAP7"/>
<evidence type="ECO:0000259" key="7">
    <source>
        <dbReference type="SMART" id="SM00385"/>
    </source>
</evidence>
<keyword evidence="9" id="KW-1185">Reference proteome</keyword>
<dbReference type="eggNOG" id="KOG0656">
    <property type="taxonomic scope" value="Eukaryota"/>
</dbReference>
<dbReference type="GeneID" id="104608224"/>
<evidence type="ECO:0000313" key="10">
    <source>
        <dbReference type="RefSeq" id="XP_019055155.1"/>
    </source>
</evidence>
<feature type="region of interest" description="Disordered" evidence="6">
    <location>
        <begin position="319"/>
        <end position="344"/>
    </location>
</feature>
<dbReference type="SMART" id="SM00385">
    <property type="entry name" value="CYCLIN"/>
    <property type="match status" value="1"/>
</dbReference>
<dbReference type="FunCoup" id="A0A1U8QAP7">
    <property type="interactions" value="841"/>
</dbReference>
<dbReference type="GO" id="GO:0051301">
    <property type="term" value="P:cell division"/>
    <property type="evidence" value="ECO:0007669"/>
    <property type="project" value="UniProtKB-KW"/>
</dbReference>
<dbReference type="Gene3D" id="1.10.472.10">
    <property type="entry name" value="Cyclin-like"/>
    <property type="match status" value="2"/>
</dbReference>
<accession>A0A1U8QAP7</accession>
<protein>
    <submittedName>
        <fullName evidence="10">Cyclin-D5-1-like</fullName>
    </submittedName>
</protein>
<reference evidence="10" key="1">
    <citation type="submission" date="2025-08" db="UniProtKB">
        <authorList>
            <consortium name="RefSeq"/>
        </authorList>
    </citation>
    <scope>IDENTIFICATION</scope>
</reference>
<dbReference type="Proteomes" id="UP000189703">
    <property type="component" value="Unplaced"/>
</dbReference>
<evidence type="ECO:0000256" key="1">
    <source>
        <dbReference type="ARBA" id="ARBA00009065"/>
    </source>
</evidence>
<dbReference type="InterPro" id="IPR006671">
    <property type="entry name" value="Cyclin_N"/>
</dbReference>
<dbReference type="InterPro" id="IPR004367">
    <property type="entry name" value="Cyclin_C-dom"/>
</dbReference>
<dbReference type="OrthoDB" id="306099at2759"/>
<dbReference type="STRING" id="4432.A0A1U8QAP7"/>
<feature type="domain" description="Cyclin C-terminal" evidence="8">
    <location>
        <begin position="180"/>
        <end position="309"/>
    </location>
</feature>
<dbReference type="Pfam" id="PF00134">
    <property type="entry name" value="Cyclin_N"/>
    <property type="match status" value="1"/>
</dbReference>
<dbReference type="KEGG" id="nnu:104608224"/>
<dbReference type="OMA" id="ENVHACY"/>
<dbReference type="InterPro" id="IPR036915">
    <property type="entry name" value="Cyclin-like_sf"/>
</dbReference>
<feature type="domain" description="Cyclin-like" evidence="7">
    <location>
        <begin position="85"/>
        <end position="171"/>
    </location>
</feature>
<keyword evidence="4" id="KW-0131">Cell cycle</keyword>
<dbReference type="GO" id="GO:0000307">
    <property type="term" value="C:cyclin-dependent protein kinase holoenzyme complex"/>
    <property type="evidence" value="ECO:0000318"/>
    <property type="project" value="GO_Central"/>
</dbReference>
<dbReference type="Pfam" id="PF02984">
    <property type="entry name" value="Cyclin_C"/>
    <property type="match status" value="1"/>
</dbReference>
<dbReference type="GO" id="GO:0005737">
    <property type="term" value="C:cytoplasm"/>
    <property type="evidence" value="ECO:0000318"/>
    <property type="project" value="GO_Central"/>
</dbReference>
<dbReference type="InterPro" id="IPR048258">
    <property type="entry name" value="Cyclins_cyclin-box"/>
</dbReference>
<dbReference type="SMART" id="SM01332">
    <property type="entry name" value="Cyclin_C"/>
    <property type="match status" value="1"/>
</dbReference>
<keyword evidence="3 5" id="KW-0195">Cyclin</keyword>
<name>A0A1U8QAP7_NELNU</name>
<dbReference type="InterPro" id="IPR039361">
    <property type="entry name" value="Cyclin"/>
</dbReference>
<evidence type="ECO:0000313" key="9">
    <source>
        <dbReference type="Proteomes" id="UP000189703"/>
    </source>
</evidence>
<evidence type="ECO:0000256" key="3">
    <source>
        <dbReference type="ARBA" id="ARBA00023127"/>
    </source>
</evidence>
<feature type="compositionally biased region" description="Basic residues" evidence="6">
    <location>
        <begin position="332"/>
        <end position="344"/>
    </location>
</feature>
<organism evidence="9 10">
    <name type="scientific">Nelumbo nucifera</name>
    <name type="common">Sacred lotus</name>
    <dbReference type="NCBI Taxonomy" id="4432"/>
    <lineage>
        <taxon>Eukaryota</taxon>
        <taxon>Viridiplantae</taxon>
        <taxon>Streptophyta</taxon>
        <taxon>Embryophyta</taxon>
        <taxon>Tracheophyta</taxon>
        <taxon>Spermatophyta</taxon>
        <taxon>Magnoliopsida</taxon>
        <taxon>Proteales</taxon>
        <taxon>Nelumbonaceae</taxon>
        <taxon>Nelumbo</taxon>
    </lineage>
</organism>
<dbReference type="RefSeq" id="XP_019055155.1">
    <property type="nucleotide sequence ID" value="XM_019199610.1"/>
</dbReference>
<dbReference type="FunFam" id="1.10.472.10:FF:000219">
    <property type="entry name" value="Cyclin-D5-1"/>
    <property type="match status" value="1"/>
</dbReference>
<dbReference type="GO" id="GO:0000082">
    <property type="term" value="P:G1/S transition of mitotic cell cycle"/>
    <property type="evidence" value="ECO:0000318"/>
    <property type="project" value="GO_Central"/>
</dbReference>
<proteinExistence type="inferred from homology"/>
<dbReference type="GO" id="GO:0016538">
    <property type="term" value="F:cyclin-dependent protein serine/threonine kinase regulator activity"/>
    <property type="evidence" value="ECO:0000318"/>
    <property type="project" value="GO_Central"/>
</dbReference>
<evidence type="ECO:0000259" key="8">
    <source>
        <dbReference type="SMART" id="SM01332"/>
    </source>
</evidence>
<dbReference type="SUPFAM" id="SSF47954">
    <property type="entry name" value="Cyclin-like"/>
    <property type="match status" value="2"/>
</dbReference>
<evidence type="ECO:0000256" key="4">
    <source>
        <dbReference type="ARBA" id="ARBA00023306"/>
    </source>
</evidence>
<keyword evidence="2" id="KW-0132">Cell division</keyword>
<evidence type="ECO:0000256" key="2">
    <source>
        <dbReference type="ARBA" id="ARBA00022618"/>
    </source>
</evidence>
<dbReference type="GO" id="GO:0005634">
    <property type="term" value="C:nucleus"/>
    <property type="evidence" value="ECO:0000318"/>
    <property type="project" value="GO_Central"/>
</dbReference>
<evidence type="ECO:0000256" key="6">
    <source>
        <dbReference type="SAM" id="MobiDB-lite"/>
    </source>
</evidence>
<evidence type="ECO:0000256" key="5">
    <source>
        <dbReference type="RuleBase" id="RU000383"/>
    </source>
</evidence>
<gene>
    <name evidence="10" type="primary">LOC104608224</name>
</gene>
<dbReference type="InParanoid" id="A0A1U8QAP7"/>
<sequence>MVDSGSSFSLSSLLCREKDGCLDEEVDEDGFLNLNNYPNSETEEAYIGMLVDRESSFGSECYGSSDDYSIINESWFKSARLDAILWILKTRAYFGFRFQTAYLSVTYLDRFLSRRTIESGKTWAIRLLSVACLSLAAKMEECRVPALSEFRVDEYNFETKVIQRMELLILSTLEWRMGSITPFAYLHYFVTKFCDEYPPKCIVSRAMELVLTIIKEMNVMDHRPSAIAAAAVLAALDRRLTSKTVEFKMGSISSCGSLKNEHVLSCYNLMQESQIGKLEIPRLLISPDPSSICKPSEDVQEDSSFISAAGTKRRRLMFNDGDENCGMANEKPRRRGKLHSKKFP</sequence>
<comment type="similarity">
    <text evidence="1">Belongs to the cyclin family. Cyclin D subfamily.</text>
</comment>
<dbReference type="InterPro" id="IPR013763">
    <property type="entry name" value="Cyclin-like_dom"/>
</dbReference>
<dbReference type="CDD" id="cd20543">
    <property type="entry name" value="CYCLIN_AtCycD-like_rpt1"/>
    <property type="match status" value="1"/>
</dbReference>
<dbReference type="FunFam" id="1.10.472.10:FF:000069">
    <property type="entry name" value="Cyclin-D5-1"/>
    <property type="match status" value="1"/>
</dbReference>